<keyword evidence="2" id="KW-0472">Membrane</keyword>
<accession>A0A560K922</accession>
<feature type="compositionally biased region" description="Basic residues" evidence="1">
    <location>
        <begin position="49"/>
        <end position="61"/>
    </location>
</feature>
<evidence type="ECO:0008006" key="5">
    <source>
        <dbReference type="Google" id="ProtNLM"/>
    </source>
</evidence>
<name>A0A560K922_9PROT</name>
<dbReference type="CDD" id="cd10936">
    <property type="entry name" value="CE4_DAC2"/>
    <property type="match status" value="1"/>
</dbReference>
<dbReference type="SUPFAM" id="SSF88713">
    <property type="entry name" value="Glycoside hydrolase/deacetylase"/>
    <property type="match status" value="1"/>
</dbReference>
<organism evidence="3 4">
    <name type="scientific">Nitrospirillum amazonense</name>
    <dbReference type="NCBI Taxonomy" id="28077"/>
    <lineage>
        <taxon>Bacteria</taxon>
        <taxon>Pseudomonadati</taxon>
        <taxon>Pseudomonadota</taxon>
        <taxon>Alphaproteobacteria</taxon>
        <taxon>Rhodospirillales</taxon>
        <taxon>Azospirillaceae</taxon>
        <taxon>Nitrospirillum</taxon>
    </lineage>
</organism>
<dbReference type="InterPro" id="IPR011330">
    <property type="entry name" value="Glyco_hydro/deAcase_b/a-brl"/>
</dbReference>
<feature type="transmembrane region" description="Helical" evidence="2">
    <location>
        <begin position="68"/>
        <end position="88"/>
    </location>
</feature>
<dbReference type="GO" id="GO:0005975">
    <property type="term" value="P:carbohydrate metabolic process"/>
    <property type="evidence" value="ECO:0007669"/>
    <property type="project" value="InterPro"/>
</dbReference>
<reference evidence="3 4" key="1">
    <citation type="submission" date="2019-06" db="EMBL/GenBank/DDBJ databases">
        <title>Genomic Encyclopedia of Type Strains, Phase IV (KMG-V): Genome sequencing to study the core and pangenomes of soil and plant-associated prokaryotes.</title>
        <authorList>
            <person name="Whitman W."/>
        </authorList>
    </citation>
    <scope>NUCLEOTIDE SEQUENCE [LARGE SCALE GENOMIC DNA]</scope>
    <source>
        <strain evidence="3 4">BR 12005</strain>
    </source>
</reference>
<sequence length="400" mass="42382">MAGPQPQPAAREGDSHDRFHHIRFPQQTVPLMPRRVTPPPPLGRPGQKAPKRASARRRKGARISLTRAQLAGIVGLTAIVALLGAYVMGNRHPHKPTVATAPSPSGTGKTNPRLPSAPPVPPVPPPEQHAEAPVTLPPVPPSKTEPPKVEPSKGGAAWRRNAVPPPQMAAPAPGAAHARIVLVIDDLGVDRPRSTRAVALPGPVTTAWLPYAHDLADQTRAARAAGHELIVHVPMEPVGKADPGPGALTVNLSDEEVQRRLEADLASFDGYVGINNHMGSRFTANEGKLAIVLAELSRRGLMFLDSRTTPDTKGPELAARYRLPLVSRDVFLDDDQSPKAVQAMLAKVEEVARRHGTAVAIGHPHDVTLTALEHWLPTLAAKGFTLVPLTAVIAATPGGT</sequence>
<dbReference type="Gene3D" id="3.20.20.370">
    <property type="entry name" value="Glycoside hydrolase/deacetylase"/>
    <property type="match status" value="1"/>
</dbReference>
<comment type="caution">
    <text evidence="3">The sequence shown here is derived from an EMBL/GenBank/DDBJ whole genome shotgun (WGS) entry which is preliminary data.</text>
</comment>
<dbReference type="PANTHER" id="PTHR30105:SF2">
    <property type="entry name" value="DIVERGENT POLYSACCHARIDE DEACETYLASE SUPERFAMILY"/>
    <property type="match status" value="1"/>
</dbReference>
<dbReference type="AlphaFoldDB" id="A0A560K922"/>
<protein>
    <recommendedName>
        <fullName evidence="5">Divergent polysaccharide deacetylase family protein</fullName>
    </recommendedName>
</protein>
<feature type="region of interest" description="Disordered" evidence="1">
    <location>
        <begin position="1"/>
        <end position="61"/>
    </location>
</feature>
<keyword evidence="2" id="KW-1133">Transmembrane helix</keyword>
<dbReference type="InterPro" id="IPR006837">
    <property type="entry name" value="Divergent_DAC"/>
</dbReference>
<proteinExistence type="predicted"/>
<dbReference type="PANTHER" id="PTHR30105">
    <property type="entry name" value="UNCHARACTERIZED YIBQ-RELATED"/>
    <property type="match status" value="1"/>
</dbReference>
<feature type="compositionally biased region" description="Polar residues" evidence="1">
    <location>
        <begin position="100"/>
        <end position="110"/>
    </location>
</feature>
<evidence type="ECO:0000313" key="4">
    <source>
        <dbReference type="Proteomes" id="UP000320516"/>
    </source>
</evidence>
<gene>
    <name evidence="3" type="ORF">FBZ87_102253</name>
</gene>
<feature type="region of interest" description="Disordered" evidence="1">
    <location>
        <begin position="94"/>
        <end position="172"/>
    </location>
</feature>
<keyword evidence="2" id="KW-0812">Transmembrane</keyword>
<dbReference type="EMBL" id="VITV01000002">
    <property type="protein sequence ID" value="TWB79831.1"/>
    <property type="molecule type" value="Genomic_DNA"/>
</dbReference>
<feature type="compositionally biased region" description="Pro residues" evidence="1">
    <location>
        <begin position="135"/>
        <end position="144"/>
    </location>
</feature>
<evidence type="ECO:0000256" key="1">
    <source>
        <dbReference type="SAM" id="MobiDB-lite"/>
    </source>
</evidence>
<dbReference type="Proteomes" id="UP000320516">
    <property type="component" value="Unassembled WGS sequence"/>
</dbReference>
<evidence type="ECO:0000313" key="3">
    <source>
        <dbReference type="EMBL" id="TWB79831.1"/>
    </source>
</evidence>
<dbReference type="Pfam" id="PF04748">
    <property type="entry name" value="Polysacc_deac_2"/>
    <property type="match status" value="1"/>
</dbReference>
<feature type="compositionally biased region" description="Pro residues" evidence="1">
    <location>
        <begin position="115"/>
        <end position="127"/>
    </location>
</feature>
<evidence type="ECO:0000256" key="2">
    <source>
        <dbReference type="SAM" id="Phobius"/>
    </source>
</evidence>